<dbReference type="OrthoDB" id="5513072at2"/>
<organism evidence="1 2">
    <name type="scientific">Afipia massiliensis</name>
    <dbReference type="NCBI Taxonomy" id="211460"/>
    <lineage>
        <taxon>Bacteria</taxon>
        <taxon>Pseudomonadati</taxon>
        <taxon>Pseudomonadota</taxon>
        <taxon>Alphaproteobacteria</taxon>
        <taxon>Hyphomicrobiales</taxon>
        <taxon>Nitrobacteraceae</taxon>
        <taxon>Afipia</taxon>
    </lineage>
</organism>
<dbReference type="Pfam" id="PF00106">
    <property type="entry name" value="adh_short"/>
    <property type="match status" value="1"/>
</dbReference>
<dbReference type="InterPro" id="IPR002347">
    <property type="entry name" value="SDR_fam"/>
</dbReference>
<protein>
    <submittedName>
        <fullName evidence="1">SDR family NAD(P)-dependent oxidoreductase</fullName>
    </submittedName>
</protein>
<dbReference type="Proteomes" id="UP000034832">
    <property type="component" value="Unassembled WGS sequence"/>
</dbReference>
<dbReference type="EMBL" id="LBIA02000001">
    <property type="protein sequence ID" value="TKT72940.1"/>
    <property type="molecule type" value="Genomic_DNA"/>
</dbReference>
<dbReference type="Gene3D" id="3.40.50.720">
    <property type="entry name" value="NAD(P)-binding Rossmann-like Domain"/>
    <property type="match status" value="1"/>
</dbReference>
<name>A0A4U6BQU9_9BRAD</name>
<comment type="caution">
    <text evidence="1">The sequence shown here is derived from an EMBL/GenBank/DDBJ whole genome shotgun (WGS) entry which is preliminary data.</text>
</comment>
<dbReference type="STRING" id="211460.YH63_02285"/>
<evidence type="ECO:0000313" key="2">
    <source>
        <dbReference type="Proteomes" id="UP000034832"/>
    </source>
</evidence>
<dbReference type="PANTHER" id="PTHR43431">
    <property type="entry name" value="OXIDOREDUCTASE, SHORT CHAIN DEHYDROGENASE/REDUCTASE FAMILY (AFU_ORTHOLOGUE AFUA_5G14000)"/>
    <property type="match status" value="1"/>
</dbReference>
<dbReference type="SUPFAM" id="SSF51735">
    <property type="entry name" value="NAD(P)-binding Rossmann-fold domains"/>
    <property type="match status" value="1"/>
</dbReference>
<reference evidence="1" key="1">
    <citation type="submission" date="2019-04" db="EMBL/GenBank/DDBJ databases">
        <title>Whole genome sequencing of cave bacteria.</title>
        <authorList>
            <person name="Gan H.M."/>
            <person name="Barton H."/>
            <person name="Savka M.A."/>
        </authorList>
    </citation>
    <scope>NUCLEOTIDE SEQUENCE [LARGE SCALE GENOMIC DNA]</scope>
    <source>
        <strain evidence="1">LC387</strain>
    </source>
</reference>
<proteinExistence type="predicted"/>
<dbReference type="PANTHER" id="PTHR43431:SF7">
    <property type="entry name" value="OXIDOREDUCTASE, SHORT CHAIN DEHYDROGENASE_REDUCTASE FAMILY (AFU_ORTHOLOGUE AFUA_5G14000)"/>
    <property type="match status" value="1"/>
</dbReference>
<keyword evidence="2" id="KW-1185">Reference proteome</keyword>
<accession>A0A4U6BQU9</accession>
<dbReference type="PRINTS" id="PR00081">
    <property type="entry name" value="GDHRDH"/>
</dbReference>
<evidence type="ECO:0000313" key="1">
    <source>
        <dbReference type="EMBL" id="TKT72940.1"/>
    </source>
</evidence>
<sequence length="250" mass="27011">MEVGVAQGGVVLLVGAGDAIGAAVARRFARGGYKVCVARREAVKSQGLVDEMKAEGCEVHAISVDARQEADVQAMFARIEKEIGPIEVCLFNAGSNVNKPLLETTEKLFFKAWELACYGGFLVGREAAKYMMQRERGTILFTGATASVRGGKGFAAFASAKFALRAVAQSMARELGPKNIHVVHLLIDAAVDSEAIHQRMKAAKGIDASDIPADSLTKTDSIADAYWFAHQQKRDGWTHELDLRPSVETW</sequence>
<gene>
    <name evidence="1" type="ORF">YH63_016750</name>
</gene>
<dbReference type="InterPro" id="IPR036291">
    <property type="entry name" value="NAD(P)-bd_dom_sf"/>
</dbReference>
<dbReference type="AlphaFoldDB" id="A0A4U6BQU9"/>